<feature type="region of interest" description="Disordered" evidence="5">
    <location>
        <begin position="1"/>
        <end position="25"/>
    </location>
</feature>
<dbReference type="Gene3D" id="3.30.365.10">
    <property type="entry name" value="Aldehyde oxidase/xanthine dehydrogenase, molybdopterin binding domain"/>
    <property type="match status" value="3"/>
</dbReference>
<dbReference type="InterPro" id="IPR036909">
    <property type="entry name" value="Cyt_c-like_dom_sf"/>
</dbReference>
<dbReference type="Proteomes" id="UP000177515">
    <property type="component" value="Chromosome 1"/>
</dbReference>
<evidence type="ECO:0000256" key="5">
    <source>
        <dbReference type="SAM" id="MobiDB-lite"/>
    </source>
</evidence>
<dbReference type="InterPro" id="IPR009056">
    <property type="entry name" value="Cyt_c-like_dom"/>
</dbReference>
<feature type="domain" description="Cytochrome c" evidence="6">
    <location>
        <begin position="761"/>
        <end position="869"/>
    </location>
</feature>
<keyword evidence="8" id="KW-1185">Reference proteome</keyword>
<dbReference type="SUPFAM" id="SSF54665">
    <property type="entry name" value="CO dehydrogenase molybdoprotein N-domain-like"/>
    <property type="match status" value="1"/>
</dbReference>
<proteinExistence type="predicted"/>
<evidence type="ECO:0000256" key="2">
    <source>
        <dbReference type="ARBA" id="ARBA00022723"/>
    </source>
</evidence>
<dbReference type="SUPFAM" id="SSF56003">
    <property type="entry name" value="Molybdenum cofactor-binding domain"/>
    <property type="match status" value="1"/>
</dbReference>
<dbReference type="EMBL" id="CP017754">
    <property type="protein sequence ID" value="AOZ05517.1"/>
    <property type="molecule type" value="Genomic_DNA"/>
</dbReference>
<dbReference type="PANTHER" id="PTHR35008:SF8">
    <property type="entry name" value="ALCOHOL DEHYDROGENASE CYTOCHROME C SUBUNIT"/>
    <property type="match status" value="1"/>
</dbReference>
<dbReference type="InterPro" id="IPR051459">
    <property type="entry name" value="Cytochrome_c-type_DH"/>
</dbReference>
<dbReference type="SMART" id="SM01008">
    <property type="entry name" value="Ald_Xan_dh_C"/>
    <property type="match status" value="1"/>
</dbReference>
<evidence type="ECO:0000256" key="3">
    <source>
        <dbReference type="ARBA" id="ARBA00023004"/>
    </source>
</evidence>
<protein>
    <submittedName>
        <fullName evidence="7">Alcohol dehydrogenase</fullName>
    </submittedName>
</protein>
<evidence type="ECO:0000259" key="6">
    <source>
        <dbReference type="PROSITE" id="PS51007"/>
    </source>
</evidence>
<name>A0ABM6F285_9BURK</name>
<dbReference type="InterPro" id="IPR036856">
    <property type="entry name" value="Ald_Oxase/Xan_DH_a/b_sf"/>
</dbReference>
<sequence>MNDTQAPHPAAPATWPGDQPPPAHSLAAHVLRPPGLRWSGGRPLVARLLGADTQAAAAAPGARTVVVRQDFAGVVADSAEQAAQAAKALCARWAPPPAPDPAPVPRRTLARHGNAAAAFEQAQTRQSRRYRWPLAGMQPDSATCTAIADWRDGTLRVWLPSTRPGALRAELAALLDIDERQVTLLCWQSAHDGADTALLAHHAAADAALLAQAAQACVRRTLSAADAGLADATLDWRIDSAHSGAALHAYAATLGGTRAPAVPLALWLTRTAAPVADVAEFDEFAETIDSGNACAPSTALLPYRIPHIEIHAAGTDASAAGTRSADGRGDSLANARARVFAQESHFDEIAVGARVDPVSLRLDHLDDARGAALIREVAQRAGWSSEPPPVRATGGGGNVRRGRGFAYAHAVEDEAAPSWSAWVAEVEIDGTTGELAVTRVTVGHDSEAAAPGPTSATSPPMEQLAAQTAQQLTAPPPAFDTWAASGAPWTPAASALQAPATAALPATRTRAPDIRMAGALASRPTLAAGAAATLPAAAAVANAIFDATGVRLREPPFSADRLRLALAAQAAGKARRRRGWLAAGAAAAASLCATVLPWRAPLAPVAPPEPGFYSAATLERGRLVAAAGDCAVCHTAPGGPKNAGGLALETPFGTVYSTNITPDAETGIGTWSFAAFERAMREGVHRDGHRLYPAFPYTAFAKISDADLQALYAYLMSAEPVRATAPRTELAFPFQLRPLLAGWNLLFHRNAPFRPDAARSPLWNRGAYLAEGLGHCSACHSPRNALGAEKGGRHYLSGGSAEGWEAPALTALSRAPVPWTEEALFTYLRGGYAAHHGAAAGPMAPVVEELTQLPASDVQAIAHYIASFAAPPPAPERIDALAAQAERRSAQAAASLSGPAARLYQSACAVCHQSGQGMRQFGVKPSLALNTNLHADRPDNVIQVLLQGMPAPPDSALGAMPSYADSLDDGQVADLARYLRARFAPDKPAWQDVDATVARLRAAPAHRP</sequence>
<organism evidence="7 8">
    <name type="scientific">Cupriavidus malaysiensis</name>
    <dbReference type="NCBI Taxonomy" id="367825"/>
    <lineage>
        <taxon>Bacteria</taxon>
        <taxon>Pseudomonadati</taxon>
        <taxon>Pseudomonadota</taxon>
        <taxon>Betaproteobacteria</taxon>
        <taxon>Burkholderiales</taxon>
        <taxon>Burkholderiaceae</taxon>
        <taxon>Cupriavidus</taxon>
    </lineage>
</organism>
<dbReference type="RefSeq" id="WP_071068758.1">
    <property type="nucleotide sequence ID" value="NZ_CP017754.1"/>
</dbReference>
<dbReference type="Gene3D" id="1.10.760.10">
    <property type="entry name" value="Cytochrome c-like domain"/>
    <property type="match status" value="3"/>
</dbReference>
<keyword evidence="1 4" id="KW-0349">Heme</keyword>
<keyword evidence="2 4" id="KW-0479">Metal-binding</keyword>
<dbReference type="SUPFAM" id="SSF46626">
    <property type="entry name" value="Cytochrome c"/>
    <property type="match status" value="3"/>
</dbReference>
<dbReference type="InterPro" id="IPR037165">
    <property type="entry name" value="AldOxase/xan_DH_Mopterin-bd_sf"/>
</dbReference>
<evidence type="ECO:0000313" key="7">
    <source>
        <dbReference type="EMBL" id="AOZ05517.1"/>
    </source>
</evidence>
<dbReference type="InterPro" id="IPR000674">
    <property type="entry name" value="Ald_Oxase/Xan_DH_a/b"/>
</dbReference>
<evidence type="ECO:0000256" key="4">
    <source>
        <dbReference type="PROSITE-ProRule" id="PRU00433"/>
    </source>
</evidence>
<dbReference type="Pfam" id="PF00034">
    <property type="entry name" value="Cytochrom_C"/>
    <property type="match status" value="1"/>
</dbReference>
<accession>A0ABM6F285</accession>
<keyword evidence="3 4" id="KW-0408">Iron</keyword>
<evidence type="ECO:0000313" key="8">
    <source>
        <dbReference type="Proteomes" id="UP000177515"/>
    </source>
</evidence>
<dbReference type="Pfam" id="PF13442">
    <property type="entry name" value="Cytochrome_CBB3"/>
    <property type="match status" value="1"/>
</dbReference>
<feature type="domain" description="Cytochrome c" evidence="6">
    <location>
        <begin position="893"/>
        <end position="983"/>
    </location>
</feature>
<evidence type="ECO:0000256" key="1">
    <source>
        <dbReference type="ARBA" id="ARBA00022617"/>
    </source>
</evidence>
<gene>
    <name evidence="7" type="ORF">BKK80_06645</name>
</gene>
<reference evidence="7 8" key="1">
    <citation type="submission" date="2016-10" db="EMBL/GenBank/DDBJ databases">
        <title>Complete genome sequences of three Cupriavidus strains isolated from various Malaysian environments.</title>
        <authorList>
            <person name="Abdullah A.A.-A."/>
            <person name="Shafie N.A.H."/>
            <person name="Lau N.S."/>
        </authorList>
    </citation>
    <scope>NUCLEOTIDE SEQUENCE [LARGE SCALE GENOMIC DNA]</scope>
    <source>
        <strain evidence="7 8">USMAA1020</strain>
    </source>
</reference>
<dbReference type="PROSITE" id="PS51007">
    <property type="entry name" value="CYTC"/>
    <property type="match status" value="3"/>
</dbReference>
<dbReference type="PANTHER" id="PTHR35008">
    <property type="entry name" value="BLL4482 PROTEIN-RELATED"/>
    <property type="match status" value="1"/>
</dbReference>
<feature type="domain" description="Cytochrome c" evidence="6">
    <location>
        <begin position="616"/>
        <end position="719"/>
    </location>
</feature>